<comment type="caution">
    <text evidence="2">The sequence shown here is derived from an EMBL/GenBank/DDBJ whole genome shotgun (WGS) entry which is preliminary data.</text>
</comment>
<dbReference type="EMBL" id="SLXH01000012">
    <property type="protein sequence ID" value="TCP17525.1"/>
    <property type="molecule type" value="Genomic_DNA"/>
</dbReference>
<gene>
    <name evidence="2" type="ORF">EV674_11282</name>
</gene>
<organism evidence="2 3">
    <name type="scientific">Simplicispira metamorpha</name>
    <dbReference type="NCBI Taxonomy" id="80881"/>
    <lineage>
        <taxon>Bacteria</taxon>
        <taxon>Pseudomonadati</taxon>
        <taxon>Pseudomonadota</taxon>
        <taxon>Betaproteobacteria</taxon>
        <taxon>Burkholderiales</taxon>
        <taxon>Comamonadaceae</taxon>
        <taxon>Simplicispira</taxon>
    </lineage>
</organism>
<feature type="region of interest" description="Disordered" evidence="1">
    <location>
        <begin position="135"/>
        <end position="154"/>
    </location>
</feature>
<dbReference type="RefSeq" id="WP_165887080.1">
    <property type="nucleotide sequence ID" value="NZ_QXNC01000012.1"/>
</dbReference>
<name>A0A4R2N9D9_9BURK</name>
<evidence type="ECO:0000313" key="2">
    <source>
        <dbReference type="EMBL" id="TCP17525.1"/>
    </source>
</evidence>
<sequence length="154" mass="16647">MQRCTSSHAPLPRHRTTHTLHLLALLLATTVGALASGPVLAQAQAPALPAPGAMRNFPEAALRGTLHIDASGQAHINDKAIQMAPGLRIFNPQNALVMRHNVLGQTFTVNYLIEKSTGWLITAWILSKAEVAQPRPGSTDVQRNYQFESDATAR</sequence>
<evidence type="ECO:0000256" key="1">
    <source>
        <dbReference type="SAM" id="MobiDB-lite"/>
    </source>
</evidence>
<keyword evidence="3" id="KW-1185">Reference proteome</keyword>
<reference evidence="2 3" key="1">
    <citation type="submission" date="2019-03" db="EMBL/GenBank/DDBJ databases">
        <title>Genomic Encyclopedia of Type Strains, Phase IV (KMG-IV): sequencing the most valuable type-strain genomes for metagenomic binning, comparative biology and taxonomic classification.</title>
        <authorList>
            <person name="Goeker M."/>
        </authorList>
    </citation>
    <scope>NUCLEOTIDE SEQUENCE [LARGE SCALE GENOMIC DNA]</scope>
    <source>
        <strain evidence="2 3">DSM 1837</strain>
    </source>
</reference>
<evidence type="ECO:0000313" key="3">
    <source>
        <dbReference type="Proteomes" id="UP000295182"/>
    </source>
</evidence>
<feature type="compositionally biased region" description="Polar residues" evidence="1">
    <location>
        <begin position="139"/>
        <end position="154"/>
    </location>
</feature>
<protein>
    <submittedName>
        <fullName evidence="2">Uncharacterized protein</fullName>
    </submittedName>
</protein>
<dbReference type="Proteomes" id="UP000295182">
    <property type="component" value="Unassembled WGS sequence"/>
</dbReference>
<dbReference type="AlphaFoldDB" id="A0A4R2N9D9"/>
<accession>A0A4R2N9D9</accession>
<proteinExistence type="predicted"/>